<dbReference type="SUPFAM" id="SSF51338">
    <property type="entry name" value="Composite domain of metallo-dependent hydrolases"/>
    <property type="match status" value="3"/>
</dbReference>
<evidence type="ECO:0000256" key="1">
    <source>
        <dbReference type="SAM" id="MobiDB-lite"/>
    </source>
</evidence>
<sequence>MTSVLCRALRLISIFGLIAMVTDVPIAAQTSDVPPTYALINARIVPVSARPIQSGTLLLRHGKIAALGQDVDPPQDAIVMDAKGWTLYPGFIDPHTTIGMAELPSLEQDNAARARNIQARQRNGEPTPGLTPQLTSISTYESDGHALQAARNAGITAAAIAPPFGVFKGQSAIVTLGDGLLNDKVLRSHWAQHLGFERFRGEYPSTLMGVMATIRQHYLNAQWYGEAWNRYRNQPTTIDRPNYDEALESLQTSAAGEQPVVFTAWTENEIRRALKLADELGLNMIVNGAVEGWRVASALRASNRPVLVSLDLRPRQGPVGFGSAGGTSPTDDPTLEDVNEAKSNAGRLYSAGVTIAFTGHGLDDPSNFLNNFRTAVDAGMSRDGALRALTITPAEILGVDDVLGSLDVGKTANVVAIKGDIFDADAEVEAVWIDGTYYDLGPNDNKDPERQVANNEEENADTNQLKSREEVERRAPVGPLDGEFPVTAVRHGTVMTVVGNIISGGTVLIENGKIAAVGPDSQVTVPAGAREIDATGMWVTPGLLDAHSHMSIEGGGNEGADSVTPEVRIIDVINHRDESLFRALAGGVTTINVLHGSANTIGGQNAILKLRWGKSADELLFDNVTRGVKFALGENPKRARAVERYPSTRMGVEFTLRKSFAEAREYQAKWDEYEATRSRGVDALAPRRDLRLEALSEIMKGNILVHAHSYRADEILMLLRVAEDFGFRIASLQHVLEGYKVADEIAAHGAGASTFTDFWGYKMEAWDAIPYNMSIMYERGVTVSVNSDSNERVRRMYVEAAKAVKYGGVPEQEALKMITLNAAKHFGIEDRVGSIEVGKDGDLAIFTAHPFSGNTRVQYTIIDGQLYFDRNLVETTEDVLASEEPLVSTEGVIEDTNRIIDWTPPILSPMVRAQVMPSGYGDVTEPVVTADTTPIAIVGGRILTMTGAPIERGTIVVQGGRITAVGADVQTPADAHVINATGMTVTPGMINAGTVIGLSEIGSIAATNDTSELEEINSHIKASVAIHPDSEMIPVARANGVTTAIAAPQGGLIQGQSALIDMAGWTPTEVVARSPLAMHIDFPEREGGGGFGGGGQSQEQVDAQLETLRQWMHRARAHAGALAAEMTTATDQTYTLDALVPVVLGELPVVLDASSEEGIKSALAFIEEFQLRGILAGTRDIWKVVDEIAKAGVPVILGPIQSQPADGDPYDTIFVAAKLLHEAGIPFAFRTGGATAARNLPDHAALGVAFGLPREAAWHALTRGAAEILGVGHLYGSVEEGMIANLVISDGDLLDIPSQVKHVLIRGQEAPLGTHHTRLWEQYSARPQPKQ</sequence>
<dbReference type="CDD" id="cd01309">
    <property type="entry name" value="Met_dep_hydrolase_C"/>
    <property type="match status" value="1"/>
</dbReference>
<dbReference type="PANTHER" id="PTHR43135">
    <property type="entry name" value="ALPHA-D-RIBOSE 1-METHYLPHOSPHONATE 5-TRIPHOSPHATE DIPHOSPHATASE"/>
    <property type="match status" value="1"/>
</dbReference>
<feature type="region of interest" description="Disordered" evidence="1">
    <location>
        <begin position="440"/>
        <end position="473"/>
    </location>
</feature>
<feature type="domain" description="Amidohydrolase-related" evidence="2">
    <location>
        <begin position="365"/>
        <end position="435"/>
    </location>
</feature>
<dbReference type="InterPro" id="IPR006680">
    <property type="entry name" value="Amidohydro-rel"/>
</dbReference>
<dbReference type="SUPFAM" id="SSF51556">
    <property type="entry name" value="Metallo-dependent hydrolases"/>
    <property type="match status" value="3"/>
</dbReference>
<proteinExistence type="predicted"/>
<reference evidence="3" key="1">
    <citation type="submission" date="2018-05" db="EMBL/GenBank/DDBJ databases">
        <authorList>
            <person name="Lanie J.A."/>
            <person name="Ng W.-L."/>
            <person name="Kazmierczak K.M."/>
            <person name="Andrzejewski T.M."/>
            <person name="Davidsen T.M."/>
            <person name="Wayne K.J."/>
            <person name="Tettelin H."/>
            <person name="Glass J.I."/>
            <person name="Rusch D."/>
            <person name="Podicherti R."/>
            <person name="Tsui H.-C.T."/>
            <person name="Winkler M.E."/>
        </authorList>
    </citation>
    <scope>NUCLEOTIDE SEQUENCE</scope>
</reference>
<dbReference type="InterPro" id="IPR032466">
    <property type="entry name" value="Metal_Hydrolase"/>
</dbReference>
<dbReference type="Gene3D" id="3.20.20.140">
    <property type="entry name" value="Metal-dependent hydrolases"/>
    <property type="match status" value="3"/>
</dbReference>
<gene>
    <name evidence="3" type="ORF">METZ01_LOCUS44553</name>
</gene>
<evidence type="ECO:0000259" key="2">
    <source>
        <dbReference type="Pfam" id="PF01979"/>
    </source>
</evidence>
<dbReference type="Gene3D" id="2.30.40.10">
    <property type="entry name" value="Urease, subunit C, domain 1"/>
    <property type="match status" value="1"/>
</dbReference>
<organism evidence="3">
    <name type="scientific">marine metagenome</name>
    <dbReference type="NCBI Taxonomy" id="408172"/>
    <lineage>
        <taxon>unclassified sequences</taxon>
        <taxon>metagenomes</taxon>
        <taxon>ecological metagenomes</taxon>
    </lineage>
</organism>
<dbReference type="GO" id="GO:0016810">
    <property type="term" value="F:hydrolase activity, acting on carbon-nitrogen (but not peptide) bonds"/>
    <property type="evidence" value="ECO:0007669"/>
    <property type="project" value="InterPro"/>
</dbReference>
<dbReference type="InterPro" id="IPR011059">
    <property type="entry name" value="Metal-dep_hydrolase_composite"/>
</dbReference>
<dbReference type="Pfam" id="PF01979">
    <property type="entry name" value="Amidohydro_1"/>
    <property type="match status" value="2"/>
</dbReference>
<dbReference type="EMBL" id="UINC01001997">
    <property type="protein sequence ID" value="SUZ91699.1"/>
    <property type="molecule type" value="Genomic_DNA"/>
</dbReference>
<protein>
    <recommendedName>
        <fullName evidence="2">Amidohydrolase-related domain-containing protein</fullName>
    </recommendedName>
</protein>
<name>A0A381RL66_9ZZZZ</name>
<evidence type="ECO:0000313" key="3">
    <source>
        <dbReference type="EMBL" id="SUZ91699.1"/>
    </source>
</evidence>
<accession>A0A381RL66</accession>
<feature type="domain" description="Amidohydrolase-related" evidence="2">
    <location>
        <begin position="538"/>
        <end position="866"/>
    </location>
</feature>
<dbReference type="InterPro" id="IPR051781">
    <property type="entry name" value="Metallo-dep_Hydrolase"/>
</dbReference>
<dbReference type="PANTHER" id="PTHR43135:SF3">
    <property type="entry name" value="ALPHA-D-RIBOSE 1-METHYLPHOSPHONATE 5-TRIPHOSPHATE DIPHOSPHATASE"/>
    <property type="match status" value="1"/>
</dbReference>